<reference evidence="1 2" key="1">
    <citation type="submission" date="2018-06" db="EMBL/GenBank/DDBJ databases">
        <title>Genomic Encyclopedia of Archaeal and Bacterial Type Strains, Phase II (KMG-II): from individual species to whole genera.</title>
        <authorList>
            <person name="Goeker M."/>
        </authorList>
    </citation>
    <scope>NUCLEOTIDE SEQUENCE [LARGE SCALE GENOMIC DNA]</scope>
    <source>
        <strain evidence="1 2">ATCC BAA-1881</strain>
    </source>
</reference>
<name>A0A326U647_THEHA</name>
<organism evidence="1 2">
    <name type="scientific">Thermosporothrix hazakensis</name>
    <dbReference type="NCBI Taxonomy" id="644383"/>
    <lineage>
        <taxon>Bacteria</taxon>
        <taxon>Bacillati</taxon>
        <taxon>Chloroflexota</taxon>
        <taxon>Ktedonobacteria</taxon>
        <taxon>Ktedonobacterales</taxon>
        <taxon>Thermosporotrichaceae</taxon>
        <taxon>Thermosporothrix</taxon>
    </lineage>
</organism>
<dbReference type="EMBL" id="QKUF01000017">
    <property type="protein sequence ID" value="PZW25646.1"/>
    <property type="molecule type" value="Genomic_DNA"/>
</dbReference>
<gene>
    <name evidence="1" type="ORF">EI42_04139</name>
</gene>
<evidence type="ECO:0000313" key="2">
    <source>
        <dbReference type="Proteomes" id="UP000248806"/>
    </source>
</evidence>
<sequence length="162" mass="18875">MSFQICIKTAKSLRQLASEIRDVLSLPPFTESVFDGAPYCQFEVLGMLILLHETEKEERDPEVSDFPYAFDLQAAFMEHDLNTDPMEELLQPYYAQLLSFHLNVETAYREKKQIGQHWQVRYCYLQKNPQWDGSVLFGEAGWEPAVRRTAVSPWRTMLPPAR</sequence>
<protein>
    <submittedName>
        <fullName evidence="1">Uncharacterized protein</fullName>
    </submittedName>
</protein>
<accession>A0A326U647</accession>
<dbReference type="OrthoDB" id="157305at2"/>
<evidence type="ECO:0000313" key="1">
    <source>
        <dbReference type="EMBL" id="PZW25646.1"/>
    </source>
</evidence>
<dbReference type="AlphaFoldDB" id="A0A326U647"/>
<comment type="caution">
    <text evidence="1">The sequence shown here is derived from an EMBL/GenBank/DDBJ whole genome shotgun (WGS) entry which is preliminary data.</text>
</comment>
<dbReference type="Proteomes" id="UP000248806">
    <property type="component" value="Unassembled WGS sequence"/>
</dbReference>
<dbReference type="RefSeq" id="WP_111324476.1">
    <property type="nucleotide sequence ID" value="NZ_BIFX01000001.1"/>
</dbReference>
<keyword evidence="2" id="KW-1185">Reference proteome</keyword>
<proteinExistence type="predicted"/>